<dbReference type="CDD" id="cd03293">
    <property type="entry name" value="ABC_NrtD_SsuB_transporters"/>
    <property type="match status" value="1"/>
</dbReference>
<dbReference type="InterPro" id="IPR017871">
    <property type="entry name" value="ABC_transporter-like_CS"/>
</dbReference>
<proteinExistence type="predicted"/>
<dbReference type="SUPFAM" id="SSF52540">
    <property type="entry name" value="P-loop containing nucleoside triphosphate hydrolases"/>
    <property type="match status" value="1"/>
</dbReference>
<comment type="caution">
    <text evidence="5">The sequence shown here is derived from an EMBL/GenBank/DDBJ whole genome shotgun (WGS) entry which is preliminary data.</text>
</comment>
<dbReference type="InterPro" id="IPR027417">
    <property type="entry name" value="P-loop_NTPase"/>
</dbReference>
<dbReference type="GO" id="GO:0016887">
    <property type="term" value="F:ATP hydrolysis activity"/>
    <property type="evidence" value="ECO:0007669"/>
    <property type="project" value="InterPro"/>
</dbReference>
<evidence type="ECO:0000256" key="1">
    <source>
        <dbReference type="ARBA" id="ARBA00022448"/>
    </source>
</evidence>
<keyword evidence="2" id="KW-0547">Nucleotide-binding</keyword>
<dbReference type="SMART" id="SM00382">
    <property type="entry name" value="AAA"/>
    <property type="match status" value="1"/>
</dbReference>
<evidence type="ECO:0000256" key="3">
    <source>
        <dbReference type="ARBA" id="ARBA00022840"/>
    </source>
</evidence>
<feature type="domain" description="ABC transporter" evidence="4">
    <location>
        <begin position="4"/>
        <end position="237"/>
    </location>
</feature>
<dbReference type="InterPro" id="IPR050166">
    <property type="entry name" value="ABC_transporter_ATP-bind"/>
</dbReference>
<evidence type="ECO:0000313" key="5">
    <source>
        <dbReference type="EMBL" id="MPM84933.1"/>
    </source>
</evidence>
<keyword evidence="1" id="KW-0813">Transport</keyword>
<organism evidence="5">
    <name type="scientific">bioreactor metagenome</name>
    <dbReference type="NCBI Taxonomy" id="1076179"/>
    <lineage>
        <taxon>unclassified sequences</taxon>
        <taxon>metagenomes</taxon>
        <taxon>ecological metagenomes</taxon>
    </lineage>
</organism>
<keyword evidence="3 5" id="KW-0067">ATP-binding</keyword>
<dbReference type="PANTHER" id="PTHR42788">
    <property type="entry name" value="TAURINE IMPORT ATP-BINDING PROTEIN-RELATED"/>
    <property type="match status" value="1"/>
</dbReference>
<dbReference type="Gene3D" id="3.40.50.300">
    <property type="entry name" value="P-loop containing nucleotide triphosphate hydrolases"/>
    <property type="match status" value="1"/>
</dbReference>
<dbReference type="PROSITE" id="PS00211">
    <property type="entry name" value="ABC_TRANSPORTER_1"/>
    <property type="match status" value="1"/>
</dbReference>
<dbReference type="GO" id="GO:0005524">
    <property type="term" value="F:ATP binding"/>
    <property type="evidence" value="ECO:0007669"/>
    <property type="project" value="UniProtKB-KW"/>
</dbReference>
<dbReference type="EC" id="3.6.3.-" evidence="5"/>
<evidence type="ECO:0000259" key="4">
    <source>
        <dbReference type="PROSITE" id="PS50893"/>
    </source>
</evidence>
<accession>A0A645D7L4</accession>
<reference evidence="5" key="1">
    <citation type="submission" date="2019-08" db="EMBL/GenBank/DDBJ databases">
        <authorList>
            <person name="Kucharzyk K."/>
            <person name="Murdoch R.W."/>
            <person name="Higgins S."/>
            <person name="Loffler F."/>
        </authorList>
    </citation>
    <scope>NUCLEOTIDE SEQUENCE</scope>
</reference>
<sequence length="262" mass="29611">MGVIDIRGVYKAYYEPKLNEGRVVLKNINLSISENEFVCVIGPSGCGKTTLLNMIAGFEKPLKGEIFYRDRKILSPGPERAVIFQEYSLLPWMSVQKNVEFSLDRKKYSPKERGKIASEYIEKVKLAGFENSKPNLLSGGMRQRVAIARAFAMQPDVLLMDEPFSSLDEQTRRHLDREILDIWKDEKKTVVLVTHSVEEALLLATRIVLLTPSPGQVFKEWNLPAEKESLSSEQMTAFKNDIIKNLGVCACAKTPVTIDTQE</sequence>
<dbReference type="Pfam" id="PF00005">
    <property type="entry name" value="ABC_tran"/>
    <property type="match status" value="1"/>
</dbReference>
<protein>
    <submittedName>
        <fullName evidence="5">Bicarbonate transport ATP-binding protein CmpD</fullName>
        <ecNumber evidence="5">3.6.3.-</ecNumber>
    </submittedName>
</protein>
<gene>
    <name evidence="5" type="primary">cmpD_14</name>
    <name evidence="5" type="ORF">SDC9_132009</name>
</gene>
<dbReference type="InterPro" id="IPR003593">
    <property type="entry name" value="AAA+_ATPase"/>
</dbReference>
<evidence type="ECO:0000256" key="2">
    <source>
        <dbReference type="ARBA" id="ARBA00022741"/>
    </source>
</evidence>
<name>A0A645D7L4_9ZZZZ</name>
<dbReference type="InterPro" id="IPR003439">
    <property type="entry name" value="ABC_transporter-like_ATP-bd"/>
</dbReference>
<dbReference type="EMBL" id="VSSQ01033365">
    <property type="protein sequence ID" value="MPM84933.1"/>
    <property type="molecule type" value="Genomic_DNA"/>
</dbReference>
<dbReference type="PANTHER" id="PTHR42788:SF13">
    <property type="entry name" value="ALIPHATIC SULFONATES IMPORT ATP-BINDING PROTEIN SSUB"/>
    <property type="match status" value="1"/>
</dbReference>
<keyword evidence="5" id="KW-0378">Hydrolase</keyword>
<dbReference type="PROSITE" id="PS50893">
    <property type="entry name" value="ABC_TRANSPORTER_2"/>
    <property type="match status" value="1"/>
</dbReference>
<dbReference type="AlphaFoldDB" id="A0A645D7L4"/>